<accession>A0AAU8LY95</accession>
<dbReference type="SUPFAM" id="SSF51735">
    <property type="entry name" value="NAD(P)-binding Rossmann-fold domains"/>
    <property type="match status" value="1"/>
</dbReference>
<reference evidence="1" key="2">
    <citation type="submission" date="2024-06" db="EMBL/GenBank/DDBJ databases">
        <authorList>
            <person name="Plum-Jensen L.E."/>
            <person name="Schramm A."/>
            <person name="Marshall I.P.G."/>
        </authorList>
    </citation>
    <scope>NUCLEOTIDE SEQUENCE</scope>
    <source>
        <strain evidence="1">Rat1</strain>
    </source>
</reference>
<organism evidence="1">
    <name type="scientific">Candidatus Electrothrix aestuarii</name>
    <dbReference type="NCBI Taxonomy" id="3062594"/>
    <lineage>
        <taxon>Bacteria</taxon>
        <taxon>Pseudomonadati</taxon>
        <taxon>Thermodesulfobacteriota</taxon>
        <taxon>Desulfobulbia</taxon>
        <taxon>Desulfobulbales</taxon>
        <taxon>Desulfobulbaceae</taxon>
        <taxon>Candidatus Electrothrix</taxon>
    </lineage>
</organism>
<reference evidence="1" key="1">
    <citation type="journal article" date="2024" name="Syst. Appl. Microbiol.">
        <title>First single-strain enrichments of Electrothrix cable bacteria, description of E. aestuarii sp. nov. and E. rattekaaiensis sp. nov., and proposal of a cable bacteria taxonomy following the rules of the SeqCode.</title>
        <authorList>
            <person name="Plum-Jensen L.E."/>
            <person name="Schramm A."/>
            <person name="Marshall I.P.G."/>
        </authorList>
    </citation>
    <scope>NUCLEOTIDE SEQUENCE</scope>
    <source>
        <strain evidence="1">Rat1</strain>
    </source>
</reference>
<sequence>MLKNKKVFITGGAGFIANRIIGELIEENKIIAFDNFHRDTLSSSAYAEHPNLKRLPT</sequence>
<dbReference type="EMBL" id="CP159373">
    <property type="protein sequence ID" value="XCN74198.1"/>
    <property type="molecule type" value="Genomic_DNA"/>
</dbReference>
<gene>
    <name evidence="1" type="ORF">Q3M24_05465</name>
</gene>
<protein>
    <recommendedName>
        <fullName evidence="2">NAD dependent epimerase/dehydratase family protein</fullName>
    </recommendedName>
</protein>
<evidence type="ECO:0008006" key="2">
    <source>
        <dbReference type="Google" id="ProtNLM"/>
    </source>
</evidence>
<evidence type="ECO:0000313" key="1">
    <source>
        <dbReference type="EMBL" id="XCN74198.1"/>
    </source>
</evidence>
<dbReference type="KEGG" id="eaj:Q3M24_05465"/>
<name>A0AAU8LY95_9BACT</name>
<dbReference type="Gene3D" id="3.40.50.720">
    <property type="entry name" value="NAD(P)-binding Rossmann-like Domain"/>
    <property type="match status" value="1"/>
</dbReference>
<dbReference type="InterPro" id="IPR036291">
    <property type="entry name" value="NAD(P)-bd_dom_sf"/>
</dbReference>
<dbReference type="AlphaFoldDB" id="A0AAU8LY95"/>
<proteinExistence type="predicted"/>